<keyword evidence="4" id="KW-0804">Transcription</keyword>
<dbReference type="InterPro" id="IPR005119">
    <property type="entry name" value="LysR_subst-bd"/>
</dbReference>
<dbReference type="PROSITE" id="PS50931">
    <property type="entry name" value="HTH_LYSR"/>
    <property type="match status" value="1"/>
</dbReference>
<dbReference type="Gene3D" id="3.40.190.290">
    <property type="match status" value="1"/>
</dbReference>
<keyword evidence="3" id="KW-0238">DNA-binding</keyword>
<dbReference type="GO" id="GO:0003700">
    <property type="term" value="F:DNA-binding transcription factor activity"/>
    <property type="evidence" value="ECO:0007669"/>
    <property type="project" value="InterPro"/>
</dbReference>
<protein>
    <submittedName>
        <fullName evidence="6">LysR family transcriptional regulator</fullName>
    </submittedName>
</protein>
<dbReference type="InterPro" id="IPR036388">
    <property type="entry name" value="WH-like_DNA-bd_sf"/>
</dbReference>
<reference evidence="6" key="1">
    <citation type="submission" date="2020-12" db="EMBL/GenBank/DDBJ databases">
        <title>Marinomonas arctica sp. nov., a psychrotolerant bacterium isolated from the Arctic.</title>
        <authorList>
            <person name="Zhang Y."/>
        </authorList>
    </citation>
    <scope>NUCLEOTIDE SEQUENCE</scope>
    <source>
        <strain evidence="6">C1424</strain>
    </source>
</reference>
<organism evidence="6 7">
    <name type="scientific">Marinomonas transparens</name>
    <dbReference type="NCBI Taxonomy" id="2795388"/>
    <lineage>
        <taxon>Bacteria</taxon>
        <taxon>Pseudomonadati</taxon>
        <taxon>Pseudomonadota</taxon>
        <taxon>Gammaproteobacteria</taxon>
        <taxon>Oceanospirillales</taxon>
        <taxon>Oceanospirillaceae</taxon>
        <taxon>Marinomonas</taxon>
    </lineage>
</organism>
<dbReference type="InterPro" id="IPR036390">
    <property type="entry name" value="WH_DNA-bd_sf"/>
</dbReference>
<name>A0A934JRW0_9GAMM</name>
<dbReference type="GO" id="GO:0003677">
    <property type="term" value="F:DNA binding"/>
    <property type="evidence" value="ECO:0007669"/>
    <property type="project" value="UniProtKB-KW"/>
</dbReference>
<dbReference type="Pfam" id="PF03466">
    <property type="entry name" value="LysR_substrate"/>
    <property type="match status" value="1"/>
</dbReference>
<evidence type="ECO:0000313" key="7">
    <source>
        <dbReference type="Proteomes" id="UP000628710"/>
    </source>
</evidence>
<comment type="caution">
    <text evidence="6">The sequence shown here is derived from an EMBL/GenBank/DDBJ whole genome shotgun (WGS) entry which is preliminary data.</text>
</comment>
<dbReference type="EMBL" id="JAEMNX010000017">
    <property type="protein sequence ID" value="MBJ7538728.1"/>
    <property type="molecule type" value="Genomic_DNA"/>
</dbReference>
<gene>
    <name evidence="6" type="ORF">I8J31_13665</name>
</gene>
<evidence type="ECO:0000256" key="1">
    <source>
        <dbReference type="ARBA" id="ARBA00009437"/>
    </source>
</evidence>
<evidence type="ECO:0000259" key="5">
    <source>
        <dbReference type="PROSITE" id="PS50931"/>
    </source>
</evidence>
<dbReference type="Pfam" id="PF00126">
    <property type="entry name" value="HTH_1"/>
    <property type="match status" value="1"/>
</dbReference>
<dbReference type="SUPFAM" id="SSF46785">
    <property type="entry name" value="Winged helix' DNA-binding domain"/>
    <property type="match status" value="1"/>
</dbReference>
<evidence type="ECO:0000256" key="3">
    <source>
        <dbReference type="ARBA" id="ARBA00023125"/>
    </source>
</evidence>
<dbReference type="RefSeq" id="WP_199469133.1">
    <property type="nucleotide sequence ID" value="NZ_JAEMNX010000017.1"/>
</dbReference>
<evidence type="ECO:0000256" key="2">
    <source>
        <dbReference type="ARBA" id="ARBA00023015"/>
    </source>
</evidence>
<dbReference type="AlphaFoldDB" id="A0A934JRW0"/>
<comment type="similarity">
    <text evidence="1">Belongs to the LysR transcriptional regulatory family.</text>
</comment>
<dbReference type="Gene3D" id="1.10.10.10">
    <property type="entry name" value="Winged helix-like DNA-binding domain superfamily/Winged helix DNA-binding domain"/>
    <property type="match status" value="1"/>
</dbReference>
<dbReference type="PANTHER" id="PTHR30419:SF8">
    <property type="entry name" value="NITROGEN ASSIMILATION TRANSCRIPTIONAL ACTIVATOR-RELATED"/>
    <property type="match status" value="1"/>
</dbReference>
<dbReference type="PANTHER" id="PTHR30419">
    <property type="entry name" value="HTH-TYPE TRANSCRIPTIONAL REGULATOR YBHD"/>
    <property type="match status" value="1"/>
</dbReference>
<dbReference type="InterPro" id="IPR000847">
    <property type="entry name" value="LysR_HTH_N"/>
</dbReference>
<keyword evidence="2" id="KW-0805">Transcription regulation</keyword>
<evidence type="ECO:0000256" key="4">
    <source>
        <dbReference type="ARBA" id="ARBA00023163"/>
    </source>
</evidence>
<dbReference type="SUPFAM" id="SSF53850">
    <property type="entry name" value="Periplasmic binding protein-like II"/>
    <property type="match status" value="1"/>
</dbReference>
<keyword evidence="7" id="KW-1185">Reference proteome</keyword>
<proteinExistence type="inferred from homology"/>
<feature type="domain" description="HTH lysR-type" evidence="5">
    <location>
        <begin position="12"/>
        <end position="64"/>
    </location>
</feature>
<dbReference type="Proteomes" id="UP000628710">
    <property type="component" value="Unassembled WGS sequence"/>
</dbReference>
<evidence type="ECO:0000313" key="6">
    <source>
        <dbReference type="EMBL" id="MBJ7538728.1"/>
    </source>
</evidence>
<accession>A0A934JRW0</accession>
<dbReference type="GO" id="GO:0005829">
    <property type="term" value="C:cytosol"/>
    <property type="evidence" value="ECO:0007669"/>
    <property type="project" value="TreeGrafter"/>
</dbReference>
<sequence length="311" mass="34353">MKASLRLQDTALRYFLEVARYGSISEASLHLNVAASAISRQIASLEDILDATLFERKPRGMVMSTAGEMLAVYARKNALESDRIVAEIAALNGLHRGRINLACSEGFSMDFIPRTIVNFRQQYEGIHFHINVSAPAEVAQRVSHGDADIGITLSLSPAKDIHVAYRQPSPVMAMMHPSHPLATKKSVTMAQIHPYPIALPEENTTVRQLFDICCSRLSLLFEPVLISNNIASLNHFTHFSGGIHFGGEISCRHQIASGNLVAVPIRDRGMDIRNIEVQTLSGRTLPAVAKIFLNFLVEKMKSEEDLKNTKP</sequence>
<dbReference type="InterPro" id="IPR050950">
    <property type="entry name" value="HTH-type_LysR_regulators"/>
</dbReference>